<dbReference type="InterPro" id="IPR014014">
    <property type="entry name" value="RNA_helicase_DEAD_Q_motif"/>
</dbReference>
<organism evidence="15 16">
    <name type="scientific">Golovinomyces cichoracearum</name>
    <dbReference type="NCBI Taxonomy" id="62708"/>
    <lineage>
        <taxon>Eukaryota</taxon>
        <taxon>Fungi</taxon>
        <taxon>Dikarya</taxon>
        <taxon>Ascomycota</taxon>
        <taxon>Pezizomycotina</taxon>
        <taxon>Leotiomycetes</taxon>
        <taxon>Erysiphales</taxon>
        <taxon>Erysiphaceae</taxon>
        <taxon>Golovinomyces</taxon>
    </lineage>
</organism>
<evidence type="ECO:0000256" key="5">
    <source>
        <dbReference type="ARBA" id="ARBA00022806"/>
    </source>
</evidence>
<evidence type="ECO:0000256" key="2">
    <source>
        <dbReference type="ARBA" id="ARBA00022552"/>
    </source>
</evidence>
<name>A0A420IIF6_9PEZI</name>
<evidence type="ECO:0000256" key="8">
    <source>
        <dbReference type="ARBA" id="ARBA00023242"/>
    </source>
</evidence>
<dbReference type="PANTHER" id="PTHR24031">
    <property type="entry name" value="RNA HELICASE"/>
    <property type="match status" value="1"/>
</dbReference>
<dbReference type="Pfam" id="PF00271">
    <property type="entry name" value="Helicase_C"/>
    <property type="match status" value="1"/>
</dbReference>
<dbReference type="InterPro" id="IPR011545">
    <property type="entry name" value="DEAD/DEAH_box_helicase_dom"/>
</dbReference>
<feature type="short sequence motif" description="Q motif" evidence="9">
    <location>
        <begin position="178"/>
        <end position="206"/>
    </location>
</feature>
<dbReference type="GO" id="GO:0003724">
    <property type="term" value="F:RNA helicase activity"/>
    <property type="evidence" value="ECO:0007669"/>
    <property type="project" value="UniProtKB-EC"/>
</dbReference>
<evidence type="ECO:0000256" key="3">
    <source>
        <dbReference type="ARBA" id="ARBA00022741"/>
    </source>
</evidence>
<dbReference type="EC" id="3.6.4.13" evidence="11"/>
<dbReference type="Proteomes" id="UP000285326">
    <property type="component" value="Unassembled WGS sequence"/>
</dbReference>
<evidence type="ECO:0000256" key="11">
    <source>
        <dbReference type="RuleBase" id="RU365068"/>
    </source>
</evidence>
<evidence type="ECO:0000313" key="16">
    <source>
        <dbReference type="Proteomes" id="UP000285326"/>
    </source>
</evidence>
<evidence type="ECO:0000256" key="9">
    <source>
        <dbReference type="PROSITE-ProRule" id="PRU00552"/>
    </source>
</evidence>
<comment type="caution">
    <text evidence="15">The sequence shown here is derived from an EMBL/GenBank/DDBJ whole genome shotgun (WGS) entry which is preliminary data.</text>
</comment>
<evidence type="ECO:0000259" key="12">
    <source>
        <dbReference type="PROSITE" id="PS51192"/>
    </source>
</evidence>
<dbReference type="GO" id="GO:0006364">
    <property type="term" value="P:rRNA processing"/>
    <property type="evidence" value="ECO:0007669"/>
    <property type="project" value="UniProtKB-KW"/>
</dbReference>
<dbReference type="Pfam" id="PF00270">
    <property type="entry name" value="DEAD"/>
    <property type="match status" value="1"/>
</dbReference>
<evidence type="ECO:0000256" key="6">
    <source>
        <dbReference type="ARBA" id="ARBA00022840"/>
    </source>
</evidence>
<keyword evidence="4 10" id="KW-0378">Hydrolase</keyword>
<dbReference type="GO" id="GO:0016787">
    <property type="term" value="F:hydrolase activity"/>
    <property type="evidence" value="ECO:0007669"/>
    <property type="project" value="UniProtKB-KW"/>
</dbReference>
<keyword evidence="3 10" id="KW-0547">Nucleotide-binding</keyword>
<dbReference type="SMART" id="SM00490">
    <property type="entry name" value="HELICc"/>
    <property type="match status" value="1"/>
</dbReference>
<dbReference type="PROSITE" id="PS51195">
    <property type="entry name" value="Q_MOTIF"/>
    <property type="match status" value="1"/>
</dbReference>
<evidence type="ECO:0000256" key="7">
    <source>
        <dbReference type="ARBA" id="ARBA00022884"/>
    </source>
</evidence>
<evidence type="ECO:0000313" key="15">
    <source>
        <dbReference type="EMBL" id="RKF74315.1"/>
    </source>
</evidence>
<dbReference type="SMART" id="SM00487">
    <property type="entry name" value="DEXDc"/>
    <property type="match status" value="1"/>
</dbReference>
<dbReference type="EMBL" id="MCBS01024026">
    <property type="protein sequence ID" value="RKF74315.1"/>
    <property type="molecule type" value="Genomic_DNA"/>
</dbReference>
<comment type="subcellular location">
    <subcellularLocation>
        <location evidence="1">Nucleus</location>
        <location evidence="1">Nucleolus</location>
    </subcellularLocation>
</comment>
<evidence type="ECO:0000259" key="13">
    <source>
        <dbReference type="PROSITE" id="PS51194"/>
    </source>
</evidence>
<dbReference type="InterPro" id="IPR001650">
    <property type="entry name" value="Helicase_C-like"/>
</dbReference>
<dbReference type="InterPro" id="IPR000629">
    <property type="entry name" value="RNA-helicase_DEAD-box_CS"/>
</dbReference>
<dbReference type="GO" id="GO:0005730">
    <property type="term" value="C:nucleolus"/>
    <property type="evidence" value="ECO:0007669"/>
    <property type="project" value="UniProtKB-SubCell"/>
</dbReference>
<keyword evidence="5 10" id="KW-0347">Helicase</keyword>
<evidence type="ECO:0000256" key="10">
    <source>
        <dbReference type="RuleBase" id="RU000492"/>
    </source>
</evidence>
<keyword evidence="6 10" id="KW-0067">ATP-binding</keyword>
<evidence type="ECO:0000259" key="14">
    <source>
        <dbReference type="PROSITE" id="PS51195"/>
    </source>
</evidence>
<comment type="similarity">
    <text evidence="10">Belongs to the DEAD box helicase family.</text>
</comment>
<gene>
    <name evidence="15" type="ORF">GcM1_240103</name>
</gene>
<comment type="catalytic activity">
    <reaction evidence="11">
        <text>ATP + H2O = ADP + phosphate + H(+)</text>
        <dbReference type="Rhea" id="RHEA:13065"/>
        <dbReference type="ChEBI" id="CHEBI:15377"/>
        <dbReference type="ChEBI" id="CHEBI:15378"/>
        <dbReference type="ChEBI" id="CHEBI:30616"/>
        <dbReference type="ChEBI" id="CHEBI:43474"/>
        <dbReference type="ChEBI" id="CHEBI:456216"/>
        <dbReference type="EC" id="3.6.4.13"/>
    </reaction>
</comment>
<dbReference type="AlphaFoldDB" id="A0A420IIF6"/>
<reference evidence="15 16" key="1">
    <citation type="journal article" date="2018" name="BMC Genomics">
        <title>Comparative genome analyses reveal sequence features reflecting distinct modes of host-adaptation between dicot and monocot powdery mildew.</title>
        <authorList>
            <person name="Wu Y."/>
            <person name="Ma X."/>
            <person name="Pan Z."/>
            <person name="Kale S.D."/>
            <person name="Song Y."/>
            <person name="King H."/>
            <person name="Zhang Q."/>
            <person name="Presley C."/>
            <person name="Deng X."/>
            <person name="Wei C.I."/>
            <person name="Xiao S."/>
        </authorList>
    </citation>
    <scope>NUCLEOTIDE SEQUENCE [LARGE SCALE GENOMIC DNA]</scope>
    <source>
        <strain evidence="15">UMSG1</strain>
    </source>
</reference>
<keyword evidence="2" id="KW-0698">rRNA processing</keyword>
<evidence type="ECO:0000256" key="1">
    <source>
        <dbReference type="ARBA" id="ARBA00004604"/>
    </source>
</evidence>
<feature type="domain" description="Helicase ATP-binding" evidence="12">
    <location>
        <begin position="209"/>
        <end position="407"/>
    </location>
</feature>
<feature type="domain" description="DEAD-box RNA helicase Q" evidence="14">
    <location>
        <begin position="178"/>
        <end position="206"/>
    </location>
</feature>
<dbReference type="GO" id="GO:0003723">
    <property type="term" value="F:RNA binding"/>
    <property type="evidence" value="ECO:0007669"/>
    <property type="project" value="UniProtKB-UniRule"/>
</dbReference>
<dbReference type="CDD" id="cd17946">
    <property type="entry name" value="DEADc_DDX24"/>
    <property type="match status" value="1"/>
</dbReference>
<keyword evidence="8" id="KW-0539">Nucleus</keyword>
<dbReference type="PROSITE" id="PS51192">
    <property type="entry name" value="HELICASE_ATP_BIND_1"/>
    <property type="match status" value="1"/>
</dbReference>
<dbReference type="InterPro" id="IPR027417">
    <property type="entry name" value="P-loop_NTPase"/>
</dbReference>
<comment type="function">
    <text evidence="11">RNA helicase.</text>
</comment>
<accession>A0A420IIF6</accession>
<feature type="domain" description="Helicase C-terminal" evidence="13">
    <location>
        <begin position="455"/>
        <end position="607"/>
    </location>
</feature>
<dbReference type="GO" id="GO:0005524">
    <property type="term" value="F:ATP binding"/>
    <property type="evidence" value="ECO:0007669"/>
    <property type="project" value="UniProtKB-UniRule"/>
</dbReference>
<dbReference type="InterPro" id="IPR014001">
    <property type="entry name" value="Helicase_ATP-bd"/>
</dbReference>
<dbReference type="CDD" id="cd18787">
    <property type="entry name" value="SF2_C_DEAD"/>
    <property type="match status" value="1"/>
</dbReference>
<dbReference type="PROSITE" id="PS00039">
    <property type="entry name" value="DEAD_ATP_HELICASE"/>
    <property type="match status" value="1"/>
</dbReference>
<keyword evidence="7 11" id="KW-0694">RNA-binding</keyword>
<sequence length="742" mass="82432">MANKRARLVPNLSTQPVKRPRLGKIKNPKVKKKQVALDTLPWSQCEVPGLDESAEGFIGLEEVDNVEVVREGEFLKFPLIDPTQITTAAQSGHADDVFDGFDDDSPTSKLVNSEHRNIKLPKPAIKQTNKKDNIQKTRKILIDKKLNGKGKDSLLRDSPKIDSFKALSAYDSEETDVSAWVELNLSSSLLISLSKLGFSKPTPIQSATIPEIFSGHDVIGKASTGSGKTLAFAIPIVESWLKSNRGLDEAKQDVEKSTIALILSPTRELAHQLAEHITRLCKWLPDAPQIATVIGGLSVQKQQRQLLKADIIIGTPGRLWEVISSDHQTLKKIRLIKFLVIDEADRLLAEGHFKEVEQILSILNPEQVDHDENQQNSPIRQTLVFSATIEKHLQQKLAGKGKKSQSDGENPIEYLLNKLKFRNEPKFIDVNPISQMAKNLREGIVECSGIEKDLYLYSLLLYHPNKRTLIFTNSIHSVRRLTPLLQNLGLNAQALHSQMVQKARIRSIERFSSPNSVSPILVATDVAARGLDIKGVDLVIHYHLPRAADMYVHRSGRTARAEATGTSILMCAPEEVAGMRRLVAKVHAQNAMLGSGGKSKYYMKSLNLNRKIVTRLKPRVSLAKQIADSAVAKQKKGHDSEWLKTAAEELGVDYNSDEFEAINNDRKGRGTGRKLKEKVARALTKNELYTLKEELKSLLAQRVNVGISERYLASGNVNVNELLAGTKGDFLGPVDEIFIDDL</sequence>
<dbReference type="PROSITE" id="PS51194">
    <property type="entry name" value="HELICASE_CTER"/>
    <property type="match status" value="1"/>
</dbReference>
<dbReference type="Gene3D" id="3.40.50.300">
    <property type="entry name" value="P-loop containing nucleotide triphosphate hydrolases"/>
    <property type="match status" value="2"/>
</dbReference>
<proteinExistence type="inferred from homology"/>
<comment type="domain">
    <text evidence="11">The Q motif is unique to and characteristic of the DEAD box family of RNA helicases and controls ATP binding and hydrolysis.</text>
</comment>
<protein>
    <recommendedName>
        <fullName evidence="11">ATP-dependent RNA helicase</fullName>
        <ecNumber evidence="11">3.6.4.13</ecNumber>
    </recommendedName>
</protein>
<evidence type="ECO:0000256" key="4">
    <source>
        <dbReference type="ARBA" id="ARBA00022801"/>
    </source>
</evidence>
<dbReference type="SUPFAM" id="SSF52540">
    <property type="entry name" value="P-loop containing nucleoside triphosphate hydrolases"/>
    <property type="match status" value="1"/>
</dbReference>